<dbReference type="RefSeq" id="YP_009189443.1">
    <property type="nucleotide sequence ID" value="NC_028676.1"/>
</dbReference>
<accession>A0A0F6TGQ3</accession>
<reference evidence="2" key="2">
    <citation type="submission" date="2015-03" db="EMBL/GenBank/DDBJ databases">
        <title>The genome and structure of Sinorhizobium meliloti phage phiM9.</title>
        <authorList>
            <person name="Johnson M.C."/>
            <person name="Tatum K.B."/>
            <person name="Lynn J.S."/>
            <person name="Brewer T.E."/>
            <person name="Washburn B.K."/>
            <person name="Stroupe M.E."/>
            <person name="Jones K.M."/>
        </authorList>
    </citation>
    <scope>NUCLEOTIDE SEQUENCE [LARGE SCALE GENOMIC DNA]</scope>
</reference>
<sequence>MLYSELMKELEDLVFYERNNTARTALSLIENRKHEPAVDRVKYAMLSIKVLLSHSTVNLTYDTRLDSAELVREFSEVERIFHMLATCYIFLKTNPN</sequence>
<keyword evidence="2" id="KW-1185">Reference proteome</keyword>
<reference evidence="1 2" key="1">
    <citation type="journal article" date="2015" name="J. Virol.">
        <title>Sinorhizobium meliloti Phage ?M9 Defines a New Group of T4 Superfamily Phages with Unusual Genomic Features but a Common T=16 Capsid.</title>
        <authorList>
            <person name="Johnson M.C."/>
            <person name="Tatum K.B."/>
            <person name="Lynn J.S."/>
            <person name="Brewer T.E."/>
            <person name="Lu S."/>
            <person name="Washburn B.K."/>
            <person name="Stroupe M.E."/>
            <person name="Jones K.M."/>
        </authorList>
    </citation>
    <scope>NUCLEOTIDE SEQUENCE [LARGE SCALE GENOMIC DNA]</scope>
</reference>
<proteinExistence type="predicted"/>
<dbReference type="KEGG" id="vg:26517741"/>
<dbReference type="EMBL" id="KP881232">
    <property type="protein sequence ID" value="AKE44689.1"/>
    <property type="molecule type" value="Genomic_DNA"/>
</dbReference>
<gene>
    <name evidence="1" type="ORF">Sm_phiM9_059</name>
</gene>
<dbReference type="GeneID" id="26517741"/>
<name>A0A0F6TGQ3_9CAUD</name>
<evidence type="ECO:0000313" key="1">
    <source>
        <dbReference type="EMBL" id="AKE44689.1"/>
    </source>
</evidence>
<dbReference type="Proteomes" id="UP000033804">
    <property type="component" value="Segment"/>
</dbReference>
<evidence type="ECO:0000313" key="2">
    <source>
        <dbReference type="Proteomes" id="UP000033804"/>
    </source>
</evidence>
<organism evidence="1 2">
    <name type="scientific">Sinorhizobium phage phiM9</name>
    <dbReference type="NCBI Taxonomy" id="1636182"/>
    <lineage>
        <taxon>Viruses</taxon>
        <taxon>Duplodnaviria</taxon>
        <taxon>Heunggongvirae</taxon>
        <taxon>Uroviricota</taxon>
        <taxon>Caudoviricetes</taxon>
        <taxon>Pootjesviridae</taxon>
        <taxon>Emnonavirus</taxon>
        <taxon>Emnonavirus phiM9</taxon>
    </lineage>
</organism>
<protein>
    <submittedName>
        <fullName evidence="1">Uncharacterized protein</fullName>
    </submittedName>
</protein>